<reference evidence="4" key="1">
    <citation type="submission" date="2018-10" db="EMBL/GenBank/DDBJ databases">
        <title>Transcriptome assembly of Aceria tosichella (Wheat curl mite) Type 2.</title>
        <authorList>
            <person name="Scully E.D."/>
            <person name="Geib S.M."/>
            <person name="Palmer N.A."/>
            <person name="Gupta A.K."/>
            <person name="Sarath G."/>
            <person name="Tatineni S."/>
        </authorList>
    </citation>
    <scope>NUCLEOTIDE SEQUENCE</scope>
    <source>
        <strain evidence="4">LincolnNE</strain>
    </source>
</reference>
<dbReference type="InterPro" id="IPR057985">
    <property type="entry name" value="TPR_PSMD3_N"/>
</dbReference>
<dbReference type="InterPro" id="IPR036390">
    <property type="entry name" value="WH_DNA-bd_sf"/>
</dbReference>
<dbReference type="SMART" id="SM00753">
    <property type="entry name" value="PAM"/>
    <property type="match status" value="1"/>
</dbReference>
<dbReference type="Pfam" id="PF01399">
    <property type="entry name" value="PCI"/>
    <property type="match status" value="1"/>
</dbReference>
<name>A0A6G1S8Z2_9ACAR</name>
<dbReference type="PANTHER" id="PTHR10758:SF2">
    <property type="entry name" value="26S PROTEASOME NON-ATPASE REGULATORY SUBUNIT 3"/>
    <property type="match status" value="1"/>
</dbReference>
<dbReference type="InterPro" id="IPR011990">
    <property type="entry name" value="TPR-like_helical_dom_sf"/>
</dbReference>
<evidence type="ECO:0000259" key="3">
    <source>
        <dbReference type="PROSITE" id="PS50250"/>
    </source>
</evidence>
<dbReference type="GO" id="GO:0030234">
    <property type="term" value="F:enzyme regulator activity"/>
    <property type="evidence" value="ECO:0007669"/>
    <property type="project" value="InterPro"/>
</dbReference>
<gene>
    <name evidence="4" type="primary">PSMD3</name>
    <name evidence="4" type="ORF">g.7646</name>
</gene>
<feature type="domain" description="PCI" evidence="3">
    <location>
        <begin position="183"/>
        <end position="362"/>
    </location>
</feature>
<proteinExistence type="inferred from homology"/>
<dbReference type="SMART" id="SM00088">
    <property type="entry name" value="PINT"/>
    <property type="match status" value="1"/>
</dbReference>
<evidence type="ECO:0000256" key="1">
    <source>
        <dbReference type="ARBA" id="ARBA00007912"/>
    </source>
</evidence>
<keyword evidence="2 4" id="KW-0647">Proteasome</keyword>
<evidence type="ECO:0000256" key="2">
    <source>
        <dbReference type="ARBA" id="ARBA00022942"/>
    </source>
</evidence>
<dbReference type="AlphaFoldDB" id="A0A6G1S8Z2"/>
<dbReference type="GO" id="GO:0006511">
    <property type="term" value="P:ubiquitin-dependent protein catabolic process"/>
    <property type="evidence" value="ECO:0007669"/>
    <property type="project" value="TreeGrafter"/>
</dbReference>
<organism evidence="4">
    <name type="scientific">Aceria tosichella</name>
    <name type="common">wheat curl mite</name>
    <dbReference type="NCBI Taxonomy" id="561515"/>
    <lineage>
        <taxon>Eukaryota</taxon>
        <taxon>Metazoa</taxon>
        <taxon>Ecdysozoa</taxon>
        <taxon>Arthropoda</taxon>
        <taxon>Chelicerata</taxon>
        <taxon>Arachnida</taxon>
        <taxon>Acari</taxon>
        <taxon>Acariformes</taxon>
        <taxon>Trombidiformes</taxon>
        <taxon>Prostigmata</taxon>
        <taxon>Eupodina</taxon>
        <taxon>Eriophyoidea</taxon>
        <taxon>Eriophyidae</taxon>
        <taxon>Eriophyinae</taxon>
        <taxon>Aceriini</taxon>
        <taxon>Aceria</taxon>
    </lineage>
</organism>
<dbReference type="InterPro" id="IPR013586">
    <property type="entry name" value="PSMD3_C"/>
</dbReference>
<dbReference type="SUPFAM" id="SSF46785">
    <property type="entry name" value="Winged helix' DNA-binding domain"/>
    <property type="match status" value="1"/>
</dbReference>
<dbReference type="Pfam" id="PF08375">
    <property type="entry name" value="Rpn3_C"/>
    <property type="match status" value="1"/>
</dbReference>
<dbReference type="PANTHER" id="PTHR10758">
    <property type="entry name" value="26S PROTEASOME NON-ATPASE REGULATORY SUBUNIT 3/COP9 SIGNALOSOME COMPLEX SUBUNIT 3"/>
    <property type="match status" value="1"/>
</dbReference>
<dbReference type="GO" id="GO:0042176">
    <property type="term" value="P:regulation of protein catabolic process"/>
    <property type="evidence" value="ECO:0007669"/>
    <property type="project" value="InterPro"/>
</dbReference>
<sequence>MTDSKIKEQAKQIERSVAQKDNRNILRVLRTISSKEFRKLDERVLAGVKKTAVLPLIPELNVYFNLLILINLIESGRYEEAVKCSDQLMQIVKSQNRRTLDALAAKCYYFHTRCYELTGQLHQIKGFLHSSLRTATLRNDFEGQAVLLNCLLRLYLNYDQYDQASKLVSKSVFPESASNNEWARFLYYLGRIKAIQLEYSDAHKNLLQAIRKAPQNGAIGFKQTVHKLAIIVELLMGEIPDRSLFREPTLRRSLAPYFQLTQAVRSGDLNRFGIVIENYGPKFQADHTFTLIIRLRHNVIKTGMRMISLSYSKIYLADIAKKLNSDDSQDAEYIAAKAIRDGVIEAKINHEGSFLQSKETSDVYCTPEPQAAFHQRIAFCLDIYNQSIKAMRFPLRSYHADADQGETAAENADWQGYWMDEDEEFDG</sequence>
<comment type="similarity">
    <text evidence="1">Belongs to the proteasome subunit S3 family.</text>
</comment>
<dbReference type="GO" id="GO:0008541">
    <property type="term" value="C:proteasome regulatory particle, lid subcomplex"/>
    <property type="evidence" value="ECO:0007669"/>
    <property type="project" value="TreeGrafter"/>
</dbReference>
<dbReference type="Pfam" id="PF25573">
    <property type="entry name" value="TPR_PSMD3_N"/>
    <property type="match status" value="1"/>
</dbReference>
<dbReference type="InterPro" id="IPR000717">
    <property type="entry name" value="PCI_dom"/>
</dbReference>
<protein>
    <submittedName>
        <fullName evidence="4">26S proteasome non-ATPase regulatory subunit 3</fullName>
    </submittedName>
</protein>
<dbReference type="InterPro" id="IPR050756">
    <property type="entry name" value="CSN3"/>
</dbReference>
<dbReference type="SUPFAM" id="SSF48452">
    <property type="entry name" value="TPR-like"/>
    <property type="match status" value="1"/>
</dbReference>
<evidence type="ECO:0000313" key="4">
    <source>
        <dbReference type="EMBL" id="MDE46974.1"/>
    </source>
</evidence>
<dbReference type="PROSITE" id="PS50250">
    <property type="entry name" value="PCI"/>
    <property type="match status" value="1"/>
</dbReference>
<dbReference type="EMBL" id="GGYP01002203">
    <property type="protein sequence ID" value="MDE46974.1"/>
    <property type="molecule type" value="Transcribed_RNA"/>
</dbReference>
<accession>A0A6G1S8Z2</accession>
<dbReference type="Gene3D" id="1.25.40.10">
    <property type="entry name" value="Tetratricopeptide repeat domain"/>
    <property type="match status" value="1"/>
</dbReference>